<gene>
    <name evidence="1" type="ORF">NCTC11391_00963</name>
</gene>
<reference evidence="1 2" key="1">
    <citation type="submission" date="2018-06" db="EMBL/GenBank/DDBJ databases">
        <authorList>
            <consortium name="Pathogen Informatics"/>
            <person name="Doyle S."/>
        </authorList>
    </citation>
    <scope>NUCLEOTIDE SEQUENCE [LARGE SCALE GENOMIC DNA]</scope>
    <source>
        <strain evidence="2">NCTC 11391</strain>
    </source>
</reference>
<organism evidence="1 2">
    <name type="scientific">Streptococcus downei MFe28</name>
    <dbReference type="NCBI Taxonomy" id="764290"/>
    <lineage>
        <taxon>Bacteria</taxon>
        <taxon>Bacillati</taxon>
        <taxon>Bacillota</taxon>
        <taxon>Bacilli</taxon>
        <taxon>Lactobacillales</taxon>
        <taxon>Streptococcaceae</taxon>
        <taxon>Streptococcus</taxon>
    </lineage>
</organism>
<evidence type="ECO:0000313" key="1">
    <source>
        <dbReference type="EMBL" id="SUN35924.1"/>
    </source>
</evidence>
<dbReference type="RefSeq" id="WP_244914165.1">
    <property type="nucleotide sequence ID" value="NZ_UHFA01000002.1"/>
</dbReference>
<keyword evidence="2" id="KW-1185">Reference proteome</keyword>
<dbReference type="AlphaFoldDB" id="A0A380JE36"/>
<dbReference type="EMBL" id="UHFA01000002">
    <property type="protein sequence ID" value="SUN35924.1"/>
    <property type="molecule type" value="Genomic_DNA"/>
</dbReference>
<evidence type="ECO:0000313" key="2">
    <source>
        <dbReference type="Proteomes" id="UP000254082"/>
    </source>
</evidence>
<name>A0A380JE36_STRDO</name>
<proteinExistence type="predicted"/>
<protein>
    <submittedName>
        <fullName evidence="1">Uncharacterized protein</fullName>
    </submittedName>
</protein>
<sequence>MTFKLSQVIPGYENSLYSFTRGVRLRKFLYFDDLQDKEITSISLSRVAGANFNDLYAEISKLAPNLKWVYPD</sequence>
<dbReference type="Proteomes" id="UP000254082">
    <property type="component" value="Unassembled WGS sequence"/>
</dbReference>
<accession>A0A380JE36</accession>